<dbReference type="EMBL" id="FQ790233">
    <property type="protein sequence ID" value="CBZ40266.1"/>
    <property type="molecule type" value="Genomic_DNA"/>
</dbReference>
<protein>
    <submittedName>
        <fullName evidence="2">Uncharacterized protein</fullName>
    </submittedName>
</protein>
<organism evidence="2 3">
    <name type="scientific">Mycoplasma suis (strain KI_3806)</name>
    <dbReference type="NCBI Taxonomy" id="708248"/>
    <lineage>
        <taxon>Bacteria</taxon>
        <taxon>Bacillati</taxon>
        <taxon>Mycoplasmatota</taxon>
        <taxon>Mollicutes</taxon>
        <taxon>Mycoplasmataceae</taxon>
        <taxon>Mycoplasma</taxon>
    </lineage>
</organism>
<sequence length="46" mass="4772">MLWRHGIYVLVPILGASAPITALLLQDSNLVNTLVTSLSSAGGGHN</sequence>
<name>F0V344_MYCS3</name>
<evidence type="ECO:0000313" key="3">
    <source>
        <dbReference type="Proteomes" id="UP000008645"/>
    </source>
</evidence>
<dbReference type="AlphaFoldDB" id="F0V344"/>
<accession>F0V344</accession>
<gene>
    <name evidence="2" type="ORF">MSUIS_01730</name>
</gene>
<evidence type="ECO:0000313" key="2">
    <source>
        <dbReference type="EMBL" id="CBZ40266.1"/>
    </source>
</evidence>
<keyword evidence="1" id="KW-1133">Transmembrane helix</keyword>
<reference evidence="2 3" key="1">
    <citation type="journal article" date="2011" name="J. Bacteriol.">
        <title>Complete genome sequence of the hemotrophic Mycoplasma suis strain KI3806.</title>
        <authorList>
            <person name="Oehlerking J."/>
            <person name="Kube M."/>
            <person name="Felder K.M."/>
            <person name="Matter D."/>
            <person name="Wittenbrink M.M."/>
            <person name="Schwarzenbach S."/>
            <person name="Kramer M.M."/>
            <person name="Hoelzle K."/>
            <person name="Hoelzle L.E."/>
        </authorList>
    </citation>
    <scope>NUCLEOTIDE SEQUENCE [LARGE SCALE GENOMIC DNA]</scope>
    <source>
        <strain evidence="3">KI_3806</strain>
    </source>
</reference>
<keyword evidence="1" id="KW-0472">Membrane</keyword>
<dbReference type="RefSeq" id="WP_013608878.1">
    <property type="nucleotide sequence ID" value="NC_015153.1"/>
</dbReference>
<dbReference type="KEGG" id="msk:MSUIS_01730"/>
<dbReference type="Proteomes" id="UP000008645">
    <property type="component" value="Chromosome"/>
</dbReference>
<keyword evidence="1" id="KW-0812">Transmembrane</keyword>
<feature type="transmembrane region" description="Helical" evidence="1">
    <location>
        <begin position="7"/>
        <end position="25"/>
    </location>
</feature>
<proteinExistence type="predicted"/>
<evidence type="ECO:0000256" key="1">
    <source>
        <dbReference type="SAM" id="Phobius"/>
    </source>
</evidence>
<dbReference type="HOGENOM" id="CLU_3186099_0_0_14"/>